<evidence type="ECO:0000256" key="2">
    <source>
        <dbReference type="ARBA" id="ARBA00010876"/>
    </source>
</evidence>
<evidence type="ECO:0000313" key="8">
    <source>
        <dbReference type="EMBL" id="KEO81184.1"/>
    </source>
</evidence>
<dbReference type="InterPro" id="IPR006145">
    <property type="entry name" value="PsdUridine_synth_RsuA/RluA"/>
</dbReference>
<protein>
    <recommendedName>
        <fullName evidence="5">Pseudouridine synthase</fullName>
        <ecNumber evidence="5">5.4.99.-</ecNumber>
    </recommendedName>
</protein>
<comment type="catalytic activity">
    <reaction evidence="1 5">
        <text>a uridine in RNA = a pseudouridine in RNA</text>
        <dbReference type="Rhea" id="RHEA:48348"/>
        <dbReference type="Rhea" id="RHEA-COMP:12068"/>
        <dbReference type="Rhea" id="RHEA-COMP:12069"/>
        <dbReference type="ChEBI" id="CHEBI:65314"/>
        <dbReference type="ChEBI" id="CHEBI:65315"/>
    </reaction>
</comment>
<dbReference type="InterPro" id="IPR050188">
    <property type="entry name" value="RluA_PseudoU_synthase"/>
</dbReference>
<dbReference type="eggNOG" id="COG0564">
    <property type="taxonomic scope" value="Bacteria"/>
</dbReference>
<evidence type="ECO:0000256" key="4">
    <source>
        <dbReference type="PIRSR" id="PIRSR606225-1"/>
    </source>
</evidence>
<name>A0A074LJB1_9BACL</name>
<dbReference type="EMBL" id="JMIR01000044">
    <property type="protein sequence ID" value="KEO81184.1"/>
    <property type="molecule type" value="Genomic_DNA"/>
</dbReference>
<evidence type="ECO:0000256" key="6">
    <source>
        <dbReference type="SAM" id="MobiDB-lite"/>
    </source>
</evidence>
<dbReference type="SUPFAM" id="SSF55120">
    <property type="entry name" value="Pseudouridine synthase"/>
    <property type="match status" value="1"/>
</dbReference>
<feature type="region of interest" description="Disordered" evidence="6">
    <location>
        <begin position="287"/>
        <end position="306"/>
    </location>
</feature>
<comment type="similarity">
    <text evidence="2 5">Belongs to the pseudouridine synthase RluA family.</text>
</comment>
<gene>
    <name evidence="8" type="ORF">EL26_22270</name>
</gene>
<sequence length="306" mass="34536">MHGEKIGPWWEIRAKGKSDGDTRTVLSFLESEVGLPSPLIEQLERVGHLALNKETASLHDSVKTGDRVRMELFPDEPYGVEPEMLDLDVLYEDDHLLVVNKPAGQKVHANDEGETGALLNALAWHYQMQGLETRVRLLHRLDQETSGAILFPKHAVAQKLLDAMLQERKIKREYWALVQGYIRVAHGTIDAPIGRDRNHATRRRVSGTGKPAQTDFRVVERFGAQATLVQATLRTGRTHQIRVHFAHLGHPLLGDELYGGPTNWMHRQALHAKFLRFTHPITGEDLEIEAPEPPDFSDLLRKVKGP</sequence>
<reference evidence="8 9" key="1">
    <citation type="journal article" date="2013" name="Int. J. Syst. Evol. Microbiol.">
        <title>Tumebacillus flagellatus sp. nov., an alpha-amylase/pullulanase-producing bacterium isolated from cassava wastewater.</title>
        <authorList>
            <person name="Wang Q."/>
            <person name="Xie N."/>
            <person name="Qin Y."/>
            <person name="Shen N."/>
            <person name="Zhu J."/>
            <person name="Mi H."/>
            <person name="Huang R."/>
        </authorList>
    </citation>
    <scope>NUCLEOTIDE SEQUENCE [LARGE SCALE GENOMIC DNA]</scope>
    <source>
        <strain evidence="8 9">GST4</strain>
    </source>
</reference>
<dbReference type="InterPro" id="IPR006225">
    <property type="entry name" value="PsdUridine_synth_RluC/D"/>
</dbReference>
<dbReference type="AlphaFoldDB" id="A0A074LJB1"/>
<dbReference type="EC" id="5.4.99.-" evidence="5"/>
<feature type="domain" description="Pseudouridine synthase RsuA/RluA-like" evidence="7">
    <location>
        <begin position="95"/>
        <end position="247"/>
    </location>
</feature>
<dbReference type="STRING" id="1157490.EL26_22270"/>
<dbReference type="PANTHER" id="PTHR21600:SF71">
    <property type="entry name" value="PSEUDOURIDINE SYNTHASE"/>
    <property type="match status" value="1"/>
</dbReference>
<proteinExistence type="inferred from homology"/>
<dbReference type="InterPro" id="IPR020103">
    <property type="entry name" value="PsdUridine_synth_cat_dom_sf"/>
</dbReference>
<evidence type="ECO:0000256" key="5">
    <source>
        <dbReference type="RuleBase" id="RU362028"/>
    </source>
</evidence>
<dbReference type="Proteomes" id="UP000027931">
    <property type="component" value="Unassembled WGS sequence"/>
</dbReference>
<evidence type="ECO:0000313" key="9">
    <source>
        <dbReference type="Proteomes" id="UP000027931"/>
    </source>
</evidence>
<keyword evidence="9" id="KW-1185">Reference proteome</keyword>
<dbReference type="GO" id="GO:0003723">
    <property type="term" value="F:RNA binding"/>
    <property type="evidence" value="ECO:0007669"/>
    <property type="project" value="InterPro"/>
</dbReference>
<dbReference type="PANTHER" id="PTHR21600">
    <property type="entry name" value="MITOCHONDRIAL RNA PSEUDOURIDINE SYNTHASE"/>
    <property type="match status" value="1"/>
</dbReference>
<evidence type="ECO:0000259" key="7">
    <source>
        <dbReference type="Pfam" id="PF00849"/>
    </source>
</evidence>
<dbReference type="GO" id="GO:0140098">
    <property type="term" value="F:catalytic activity, acting on RNA"/>
    <property type="evidence" value="ECO:0007669"/>
    <property type="project" value="UniProtKB-ARBA"/>
</dbReference>
<organism evidence="8 9">
    <name type="scientific">Tumebacillus flagellatus</name>
    <dbReference type="NCBI Taxonomy" id="1157490"/>
    <lineage>
        <taxon>Bacteria</taxon>
        <taxon>Bacillati</taxon>
        <taxon>Bacillota</taxon>
        <taxon>Bacilli</taxon>
        <taxon>Bacillales</taxon>
        <taxon>Alicyclobacillaceae</taxon>
        <taxon>Tumebacillus</taxon>
    </lineage>
</organism>
<evidence type="ECO:0000256" key="3">
    <source>
        <dbReference type="ARBA" id="ARBA00023235"/>
    </source>
</evidence>
<comment type="function">
    <text evidence="5">Responsible for synthesis of pseudouridine from uracil.</text>
</comment>
<dbReference type="GO" id="GO:0000455">
    <property type="term" value="P:enzyme-directed rRNA pseudouridine synthesis"/>
    <property type="evidence" value="ECO:0007669"/>
    <property type="project" value="TreeGrafter"/>
</dbReference>
<dbReference type="FunFam" id="3.30.2350.10:FF:000005">
    <property type="entry name" value="Pseudouridine synthase"/>
    <property type="match status" value="1"/>
</dbReference>
<evidence type="ECO:0000256" key="1">
    <source>
        <dbReference type="ARBA" id="ARBA00000073"/>
    </source>
</evidence>
<comment type="caution">
    <text evidence="8">The sequence shown here is derived from an EMBL/GenBank/DDBJ whole genome shotgun (WGS) entry which is preliminary data.</text>
</comment>
<dbReference type="NCBIfam" id="TIGR00005">
    <property type="entry name" value="rluA_subfam"/>
    <property type="match status" value="1"/>
</dbReference>
<dbReference type="Pfam" id="PF00849">
    <property type="entry name" value="PseudoU_synth_2"/>
    <property type="match status" value="1"/>
</dbReference>
<keyword evidence="3 5" id="KW-0413">Isomerase</keyword>
<dbReference type="Gene3D" id="3.30.2350.10">
    <property type="entry name" value="Pseudouridine synthase"/>
    <property type="match status" value="1"/>
</dbReference>
<feature type="active site" evidence="4">
    <location>
        <position position="142"/>
    </location>
</feature>
<dbReference type="GO" id="GO:0009982">
    <property type="term" value="F:pseudouridine synthase activity"/>
    <property type="evidence" value="ECO:0007669"/>
    <property type="project" value="InterPro"/>
</dbReference>
<dbReference type="CDD" id="cd02869">
    <property type="entry name" value="PseudoU_synth_RluA_like"/>
    <property type="match status" value="1"/>
</dbReference>
<accession>A0A074LJB1</accession>